<gene>
    <name evidence="10" type="ORF">BU057_03170</name>
    <name evidence="11" type="ORF">BU058_02790</name>
</gene>
<dbReference type="InterPro" id="IPR003439">
    <property type="entry name" value="ABC_transporter-like_ATP-bd"/>
</dbReference>
<dbReference type="GO" id="GO:0042626">
    <property type="term" value="F:ATPase-coupled transmembrane transporter activity"/>
    <property type="evidence" value="ECO:0007669"/>
    <property type="project" value="TreeGrafter"/>
</dbReference>
<evidence type="ECO:0000313" key="10">
    <source>
        <dbReference type="EMBL" id="PTI70025.1"/>
    </source>
</evidence>
<dbReference type="Proteomes" id="UP000241960">
    <property type="component" value="Unassembled WGS sequence"/>
</dbReference>
<keyword evidence="2 8" id="KW-0813">Transport</keyword>
<organism evidence="11 13">
    <name type="scientific">Staphylococcus succinus</name>
    <dbReference type="NCBI Taxonomy" id="61015"/>
    <lineage>
        <taxon>Bacteria</taxon>
        <taxon>Bacillati</taxon>
        <taxon>Bacillota</taxon>
        <taxon>Bacilli</taxon>
        <taxon>Bacillales</taxon>
        <taxon>Staphylococcaceae</taxon>
        <taxon>Staphylococcus</taxon>
    </lineage>
</organism>
<dbReference type="PANTHER" id="PTHR43553">
    <property type="entry name" value="HEAVY METAL TRANSPORTER"/>
    <property type="match status" value="1"/>
</dbReference>
<evidence type="ECO:0000256" key="3">
    <source>
        <dbReference type="ARBA" id="ARBA00022475"/>
    </source>
</evidence>
<evidence type="ECO:0000259" key="9">
    <source>
        <dbReference type="PROSITE" id="PS50893"/>
    </source>
</evidence>
<dbReference type="Pfam" id="PF00005">
    <property type="entry name" value="ABC_tran"/>
    <property type="match status" value="1"/>
</dbReference>
<comment type="subunit">
    <text evidence="8">Forms a stable energy-coupling factor (ECF) transporter complex composed of 2 membrane-embedded substrate-binding proteins (S component), 2 ATP-binding proteins (A component) and 2 transmembrane proteins (T component).</text>
</comment>
<evidence type="ECO:0000256" key="4">
    <source>
        <dbReference type="ARBA" id="ARBA00022741"/>
    </source>
</evidence>
<dbReference type="SUPFAM" id="SSF52540">
    <property type="entry name" value="P-loop containing nucleoside triphosphate hydrolases"/>
    <property type="match status" value="1"/>
</dbReference>
<dbReference type="EMBL" id="PZFQ01000006">
    <property type="protein sequence ID" value="PTI76968.1"/>
    <property type="molecule type" value="Genomic_DNA"/>
</dbReference>
<dbReference type="NCBIfam" id="NF010166">
    <property type="entry name" value="PRK13646.1"/>
    <property type="match status" value="1"/>
</dbReference>
<dbReference type="FunFam" id="3.40.50.300:FF:000224">
    <property type="entry name" value="Energy-coupling factor transporter ATP-binding protein EcfA"/>
    <property type="match status" value="1"/>
</dbReference>
<comment type="similarity">
    <text evidence="8">Belongs to the ABC transporter superfamily. Energy-coupling factor EcfA family.</text>
</comment>
<dbReference type="AlphaFoldDB" id="A0A9Q6MVS9"/>
<reference evidence="11" key="2">
    <citation type="submission" date="2018-03" db="EMBL/GenBank/DDBJ databases">
        <authorList>
            <person name="Naushad S."/>
        </authorList>
    </citation>
    <scope>NUCLEOTIDE SEQUENCE</scope>
    <source>
        <strain evidence="10">SNUC 1084</strain>
        <strain evidence="11">SNUC 1231</strain>
    </source>
</reference>
<dbReference type="GO" id="GO:0005524">
    <property type="term" value="F:ATP binding"/>
    <property type="evidence" value="ECO:0007669"/>
    <property type="project" value="UniProtKB-UniRule"/>
</dbReference>
<keyword evidence="4 8" id="KW-0547">Nucleotide-binding</keyword>
<sequence length="287" mass="33244">MTVNFNKVSYVYQRGTPFEHLALRDVVTSFEQGKYYAIIGQTGSGKSTLIQHFNGLLKPSKGALQVDDVTITHKTKDKQLKQLRKRVGVVFQFPESQLFEDSVEREIMFGPKNFDMPLDEVKDRAFHLLLDFGFNRDILQQSPFQMSGGQMRKIAITSILAMDPDVVILDEPTAGLDPKSRKQIMELIKKLQIEQNKTIILVTHEMNDVAKYVDEVKIMKRGKLIESCSPRKLFSDTNYVNQLHLDVPDIVKLQRDIEDKYQYDFSKIALTEAEFIAMYKEWRQDER</sequence>
<dbReference type="Gene3D" id="3.40.50.300">
    <property type="entry name" value="P-loop containing nucleotide triphosphate hydrolases"/>
    <property type="match status" value="1"/>
</dbReference>
<keyword evidence="3 8" id="KW-1003">Cell membrane</keyword>
<dbReference type="InterPro" id="IPR003593">
    <property type="entry name" value="AAA+_ATPase"/>
</dbReference>
<name>A0A9Q6MVS9_9STAP</name>
<dbReference type="SMART" id="SM00382">
    <property type="entry name" value="AAA"/>
    <property type="match status" value="1"/>
</dbReference>
<dbReference type="GO" id="GO:0015087">
    <property type="term" value="F:cobalt ion transmembrane transporter activity"/>
    <property type="evidence" value="ECO:0007669"/>
    <property type="project" value="UniProtKB-ARBA"/>
</dbReference>
<dbReference type="EC" id="7.-.-.-" evidence="8"/>
<evidence type="ECO:0000256" key="7">
    <source>
        <dbReference type="ARBA" id="ARBA00023136"/>
    </source>
</evidence>
<evidence type="ECO:0000256" key="1">
    <source>
        <dbReference type="ARBA" id="ARBA00004202"/>
    </source>
</evidence>
<evidence type="ECO:0000256" key="8">
    <source>
        <dbReference type="RuleBase" id="RU365104"/>
    </source>
</evidence>
<protein>
    <recommendedName>
        <fullName evidence="8">Energy-coupling factor transporter ATP-binding protein EcfA2</fullName>
        <ecNumber evidence="8">7.-.-.-</ecNumber>
    </recommendedName>
</protein>
<dbReference type="GO" id="GO:0016887">
    <property type="term" value="F:ATP hydrolysis activity"/>
    <property type="evidence" value="ECO:0007669"/>
    <property type="project" value="InterPro"/>
</dbReference>
<accession>A0A9Q6MVS9</accession>
<dbReference type="EMBL" id="PZFR01000009">
    <property type="protein sequence ID" value="PTI70025.1"/>
    <property type="molecule type" value="Genomic_DNA"/>
</dbReference>
<keyword evidence="6" id="KW-1278">Translocase</keyword>
<dbReference type="InterPro" id="IPR015856">
    <property type="entry name" value="ABC_transpr_CbiO/EcfA_su"/>
</dbReference>
<evidence type="ECO:0000313" key="11">
    <source>
        <dbReference type="EMBL" id="PTI76968.1"/>
    </source>
</evidence>
<comment type="caution">
    <text evidence="11">The sequence shown here is derived from an EMBL/GenBank/DDBJ whole genome shotgun (WGS) entry which is preliminary data.</text>
</comment>
<dbReference type="PROSITE" id="PS50893">
    <property type="entry name" value="ABC_TRANSPORTER_2"/>
    <property type="match status" value="1"/>
</dbReference>
<dbReference type="GO" id="GO:0043190">
    <property type="term" value="C:ATP-binding cassette (ABC) transporter complex"/>
    <property type="evidence" value="ECO:0007669"/>
    <property type="project" value="TreeGrafter"/>
</dbReference>
<dbReference type="PANTHER" id="PTHR43553:SF27">
    <property type="entry name" value="ENERGY-COUPLING FACTOR TRANSPORTER ATP-BINDING PROTEIN ECFA2"/>
    <property type="match status" value="1"/>
</dbReference>
<reference evidence="12 13" key="1">
    <citation type="journal article" date="2016" name="Front. Microbiol.">
        <title>Comprehensive Phylogenetic Analysis of Bovine Non-aureus Staphylococci Species Based on Whole-Genome Sequencing.</title>
        <authorList>
            <person name="Naushad S."/>
            <person name="Barkema H.W."/>
            <person name="Luby C."/>
            <person name="Condas L.A."/>
            <person name="Nobrega D.B."/>
            <person name="Carson D.A."/>
            <person name="De Buck J."/>
        </authorList>
    </citation>
    <scope>NUCLEOTIDE SEQUENCE [LARGE SCALE GENOMIC DNA]</scope>
    <source>
        <strain evidence="10 12">SNUC 1084</strain>
        <strain evidence="11 13">SNUC 1231</strain>
    </source>
</reference>
<evidence type="ECO:0000256" key="6">
    <source>
        <dbReference type="ARBA" id="ARBA00022967"/>
    </source>
</evidence>
<comment type="subcellular location">
    <subcellularLocation>
        <location evidence="1 8">Cell membrane</location>
        <topology evidence="1 8">Peripheral membrane protein</topology>
    </subcellularLocation>
</comment>
<dbReference type="InterPro" id="IPR027417">
    <property type="entry name" value="P-loop_NTPase"/>
</dbReference>
<proteinExistence type="inferred from homology"/>
<keyword evidence="12" id="KW-1185">Reference proteome</keyword>
<evidence type="ECO:0000256" key="5">
    <source>
        <dbReference type="ARBA" id="ARBA00022840"/>
    </source>
</evidence>
<evidence type="ECO:0000256" key="2">
    <source>
        <dbReference type="ARBA" id="ARBA00022448"/>
    </source>
</evidence>
<keyword evidence="5 8" id="KW-0067">ATP-binding</keyword>
<keyword evidence="7 8" id="KW-0472">Membrane</keyword>
<dbReference type="InterPro" id="IPR050095">
    <property type="entry name" value="ECF_ABC_transporter_ATP-bd"/>
</dbReference>
<evidence type="ECO:0000313" key="13">
    <source>
        <dbReference type="Proteomes" id="UP000241960"/>
    </source>
</evidence>
<dbReference type="CDD" id="cd03225">
    <property type="entry name" value="ABC_cobalt_CbiO_domain1"/>
    <property type="match status" value="1"/>
</dbReference>
<dbReference type="NCBIfam" id="TIGR04521">
    <property type="entry name" value="ECF_ATPase_2"/>
    <property type="match status" value="1"/>
</dbReference>
<dbReference type="InterPro" id="IPR030946">
    <property type="entry name" value="EcfA2"/>
</dbReference>
<dbReference type="Proteomes" id="UP000240859">
    <property type="component" value="Unassembled WGS sequence"/>
</dbReference>
<evidence type="ECO:0000313" key="12">
    <source>
        <dbReference type="Proteomes" id="UP000240859"/>
    </source>
</evidence>
<comment type="function">
    <text evidence="8">ATP-binding (A) component of a common energy-coupling factor (ECF) ABC-transporter complex.</text>
</comment>
<feature type="domain" description="ABC transporter" evidence="9">
    <location>
        <begin position="3"/>
        <end position="246"/>
    </location>
</feature>
<dbReference type="RefSeq" id="WP_071330952.1">
    <property type="nucleotide sequence ID" value="NZ_CP018199.1"/>
</dbReference>